<dbReference type="SUPFAM" id="SSF57180">
    <property type="entry name" value="Cellulose-binding domain"/>
    <property type="match status" value="1"/>
</dbReference>
<dbReference type="Pfam" id="PF00734">
    <property type="entry name" value="CBM_1"/>
    <property type="match status" value="1"/>
</dbReference>
<dbReference type="EMBL" id="JAVHNS010000007">
    <property type="protein sequence ID" value="KAK6349101.1"/>
    <property type="molecule type" value="Genomic_DNA"/>
</dbReference>
<dbReference type="PROSITE" id="PS00562">
    <property type="entry name" value="CBM1_1"/>
    <property type="match status" value="1"/>
</dbReference>
<dbReference type="GO" id="GO:0005975">
    <property type="term" value="P:carbohydrate metabolic process"/>
    <property type="evidence" value="ECO:0007669"/>
    <property type="project" value="InterPro"/>
</dbReference>
<accession>A0AAV9UWH8</accession>
<dbReference type="GO" id="GO:0030248">
    <property type="term" value="F:cellulose binding"/>
    <property type="evidence" value="ECO:0007669"/>
    <property type="project" value="InterPro"/>
</dbReference>
<evidence type="ECO:0000259" key="3">
    <source>
        <dbReference type="PROSITE" id="PS51164"/>
    </source>
</evidence>
<feature type="chain" id="PRO_5044001563" description="CBM1 domain-containing protein" evidence="2">
    <location>
        <begin position="19"/>
        <end position="57"/>
    </location>
</feature>
<dbReference type="InterPro" id="IPR000254">
    <property type="entry name" value="CBD"/>
</dbReference>
<evidence type="ECO:0000313" key="5">
    <source>
        <dbReference type="Proteomes" id="UP001373714"/>
    </source>
</evidence>
<keyword evidence="1 2" id="KW-0732">Signal</keyword>
<sequence length="57" mass="6199">MQFSVVFAVAALASTVAALRPVYSQCGGLYYTGETQCVNTAQCTYVNAYYSQCYPKP</sequence>
<feature type="signal peptide" evidence="2">
    <location>
        <begin position="1"/>
        <end position="18"/>
    </location>
</feature>
<dbReference type="AlphaFoldDB" id="A0AAV9UWH8"/>
<organism evidence="4 5">
    <name type="scientific">Orbilia blumenaviensis</name>
    <dbReference type="NCBI Taxonomy" id="1796055"/>
    <lineage>
        <taxon>Eukaryota</taxon>
        <taxon>Fungi</taxon>
        <taxon>Dikarya</taxon>
        <taxon>Ascomycota</taxon>
        <taxon>Pezizomycotina</taxon>
        <taxon>Orbiliomycetes</taxon>
        <taxon>Orbiliales</taxon>
        <taxon>Orbiliaceae</taxon>
        <taxon>Orbilia</taxon>
    </lineage>
</organism>
<gene>
    <name evidence="4" type="ORF">TWF730_009860</name>
</gene>
<name>A0AAV9UWH8_9PEZI</name>
<dbReference type="GO" id="GO:0005576">
    <property type="term" value="C:extracellular region"/>
    <property type="evidence" value="ECO:0007669"/>
    <property type="project" value="InterPro"/>
</dbReference>
<evidence type="ECO:0000256" key="1">
    <source>
        <dbReference type="ARBA" id="ARBA00022729"/>
    </source>
</evidence>
<dbReference type="SMART" id="SM00236">
    <property type="entry name" value="fCBD"/>
    <property type="match status" value="1"/>
</dbReference>
<keyword evidence="5" id="KW-1185">Reference proteome</keyword>
<protein>
    <recommendedName>
        <fullName evidence="3">CBM1 domain-containing protein</fullName>
    </recommendedName>
</protein>
<feature type="domain" description="CBM1" evidence="3">
    <location>
        <begin position="18"/>
        <end position="54"/>
    </location>
</feature>
<dbReference type="InterPro" id="IPR035971">
    <property type="entry name" value="CBD_sf"/>
</dbReference>
<comment type="caution">
    <text evidence="4">The sequence shown here is derived from an EMBL/GenBank/DDBJ whole genome shotgun (WGS) entry which is preliminary data.</text>
</comment>
<proteinExistence type="predicted"/>
<evidence type="ECO:0000256" key="2">
    <source>
        <dbReference type="SAM" id="SignalP"/>
    </source>
</evidence>
<dbReference type="PROSITE" id="PS51164">
    <property type="entry name" value="CBM1_2"/>
    <property type="match status" value="1"/>
</dbReference>
<reference evidence="4 5" key="1">
    <citation type="submission" date="2019-10" db="EMBL/GenBank/DDBJ databases">
        <authorList>
            <person name="Palmer J.M."/>
        </authorList>
    </citation>
    <scope>NUCLEOTIDE SEQUENCE [LARGE SCALE GENOMIC DNA]</scope>
    <source>
        <strain evidence="4 5">TWF730</strain>
    </source>
</reference>
<dbReference type="Proteomes" id="UP001373714">
    <property type="component" value="Unassembled WGS sequence"/>
</dbReference>
<evidence type="ECO:0000313" key="4">
    <source>
        <dbReference type="EMBL" id="KAK6349101.1"/>
    </source>
</evidence>